<organism evidence="2 3">
    <name type="scientific">Artemisia annua</name>
    <name type="common">Sweet wormwood</name>
    <dbReference type="NCBI Taxonomy" id="35608"/>
    <lineage>
        <taxon>Eukaryota</taxon>
        <taxon>Viridiplantae</taxon>
        <taxon>Streptophyta</taxon>
        <taxon>Embryophyta</taxon>
        <taxon>Tracheophyta</taxon>
        <taxon>Spermatophyta</taxon>
        <taxon>Magnoliopsida</taxon>
        <taxon>eudicotyledons</taxon>
        <taxon>Gunneridae</taxon>
        <taxon>Pentapetalae</taxon>
        <taxon>asterids</taxon>
        <taxon>campanulids</taxon>
        <taxon>Asterales</taxon>
        <taxon>Asteraceae</taxon>
        <taxon>Asteroideae</taxon>
        <taxon>Anthemideae</taxon>
        <taxon>Artemisiinae</taxon>
        <taxon>Artemisia</taxon>
    </lineage>
</organism>
<gene>
    <name evidence="2" type="ORF">CTI12_AA043440</name>
</gene>
<comment type="caution">
    <text evidence="2">The sequence shown here is derived from an EMBL/GenBank/DDBJ whole genome shotgun (WGS) entry which is preliminary data.</text>
</comment>
<dbReference type="AlphaFoldDB" id="A0A2U1QDF7"/>
<protein>
    <recommendedName>
        <fullName evidence="1">DUF7746 domain-containing protein</fullName>
    </recommendedName>
</protein>
<dbReference type="Proteomes" id="UP000245207">
    <property type="component" value="Unassembled WGS sequence"/>
</dbReference>
<dbReference type="PANTHER" id="PTHR33054">
    <property type="entry name" value="CCHC-TYPE DOMAIN-CONTAINING PROTEIN"/>
    <property type="match status" value="1"/>
</dbReference>
<evidence type="ECO:0000313" key="2">
    <source>
        <dbReference type="EMBL" id="PWA96034.1"/>
    </source>
</evidence>
<dbReference type="EMBL" id="PKPP01000204">
    <property type="protein sequence ID" value="PWA96034.1"/>
    <property type="molecule type" value="Genomic_DNA"/>
</dbReference>
<evidence type="ECO:0000259" key="1">
    <source>
        <dbReference type="Pfam" id="PF24925"/>
    </source>
</evidence>
<evidence type="ECO:0000313" key="3">
    <source>
        <dbReference type="Proteomes" id="UP000245207"/>
    </source>
</evidence>
<feature type="domain" description="DUF7746" evidence="1">
    <location>
        <begin position="1"/>
        <end position="55"/>
    </location>
</feature>
<sequence>MTMAANAYKSHNKDDEQRVFKALISGFTGSLKGWWDMYISKVEKEIIFNAKKTIIEIENNKQVPTEEIH</sequence>
<dbReference type="InterPro" id="IPR056648">
    <property type="entry name" value="DUF7746"/>
</dbReference>
<name>A0A2U1QDF7_ARTAN</name>
<proteinExistence type="predicted"/>
<dbReference type="PANTHER" id="PTHR33054:SF9">
    <property type="entry name" value="CCHC-TYPE DOMAIN-CONTAINING PROTEIN"/>
    <property type="match status" value="1"/>
</dbReference>
<reference evidence="2 3" key="1">
    <citation type="journal article" date="2018" name="Mol. Plant">
        <title>The genome of Artemisia annua provides insight into the evolution of Asteraceae family and artemisinin biosynthesis.</title>
        <authorList>
            <person name="Shen Q."/>
            <person name="Zhang L."/>
            <person name="Liao Z."/>
            <person name="Wang S."/>
            <person name="Yan T."/>
            <person name="Shi P."/>
            <person name="Liu M."/>
            <person name="Fu X."/>
            <person name="Pan Q."/>
            <person name="Wang Y."/>
            <person name="Lv Z."/>
            <person name="Lu X."/>
            <person name="Zhang F."/>
            <person name="Jiang W."/>
            <person name="Ma Y."/>
            <person name="Chen M."/>
            <person name="Hao X."/>
            <person name="Li L."/>
            <person name="Tang Y."/>
            <person name="Lv G."/>
            <person name="Zhou Y."/>
            <person name="Sun X."/>
            <person name="Brodelius P.E."/>
            <person name="Rose J.K.C."/>
            <person name="Tang K."/>
        </authorList>
    </citation>
    <scope>NUCLEOTIDE SEQUENCE [LARGE SCALE GENOMIC DNA]</scope>
    <source>
        <strain evidence="3">cv. Huhao1</strain>
        <tissue evidence="2">Leaf</tissue>
    </source>
</reference>
<accession>A0A2U1QDF7</accession>
<keyword evidence="3" id="KW-1185">Reference proteome</keyword>
<dbReference type="Pfam" id="PF24925">
    <property type="entry name" value="DUF7746"/>
    <property type="match status" value="1"/>
</dbReference>
<dbReference type="OrthoDB" id="1742431at2759"/>